<dbReference type="InterPro" id="IPR018107">
    <property type="entry name" value="Na-dicarboxylate_symporter_CS"/>
</dbReference>
<dbReference type="Pfam" id="PF00375">
    <property type="entry name" value="SDF"/>
    <property type="match status" value="1"/>
</dbReference>
<comment type="caution">
    <text evidence="9">The sequence shown here is derived from an EMBL/GenBank/DDBJ whole genome shotgun (WGS) entry which is preliminary data.</text>
</comment>
<dbReference type="PANTHER" id="PTHR42865">
    <property type="entry name" value="PROTON/GLUTAMATE-ASPARTATE SYMPORTER"/>
    <property type="match status" value="1"/>
</dbReference>
<evidence type="ECO:0000256" key="5">
    <source>
        <dbReference type="ARBA" id="ARBA00022847"/>
    </source>
</evidence>
<keyword evidence="7 8" id="KW-0472">Membrane</keyword>
<evidence type="ECO:0000256" key="2">
    <source>
        <dbReference type="ARBA" id="ARBA00022448"/>
    </source>
</evidence>
<dbReference type="EMBL" id="VUNH01000004">
    <property type="protein sequence ID" value="MST55382.1"/>
    <property type="molecule type" value="Genomic_DNA"/>
</dbReference>
<keyword evidence="3" id="KW-1003">Cell membrane</keyword>
<dbReference type="PROSITE" id="PS00713">
    <property type="entry name" value="NA_DICARBOXYL_SYMP_1"/>
    <property type="match status" value="1"/>
</dbReference>
<keyword evidence="5" id="KW-0769">Symport</keyword>
<feature type="transmembrane region" description="Helical" evidence="8">
    <location>
        <begin position="316"/>
        <end position="335"/>
    </location>
</feature>
<feature type="transmembrane region" description="Helical" evidence="8">
    <location>
        <begin position="347"/>
        <end position="369"/>
    </location>
</feature>
<feature type="transmembrane region" description="Helical" evidence="8">
    <location>
        <begin position="92"/>
        <end position="118"/>
    </location>
</feature>
<accession>A0A6L5YCW5</accession>
<reference evidence="9 10" key="1">
    <citation type="submission" date="2019-08" db="EMBL/GenBank/DDBJ databases">
        <title>In-depth cultivation of the pig gut microbiome towards novel bacterial diversity and tailored functional studies.</title>
        <authorList>
            <person name="Wylensek D."/>
            <person name="Hitch T.C.A."/>
            <person name="Clavel T."/>
        </authorList>
    </citation>
    <scope>NUCLEOTIDE SEQUENCE [LARGE SCALE GENOMIC DNA]</scope>
    <source>
        <strain evidence="9 10">SM-530-WT-4B</strain>
    </source>
</reference>
<dbReference type="InterPro" id="IPR001991">
    <property type="entry name" value="Na-dicarboxylate_symporter"/>
</dbReference>
<evidence type="ECO:0000313" key="9">
    <source>
        <dbReference type="EMBL" id="MST55382.1"/>
    </source>
</evidence>
<keyword evidence="4 8" id="KW-0812">Transmembrane</keyword>
<dbReference type="Gene3D" id="1.10.3860.10">
    <property type="entry name" value="Sodium:dicarboxylate symporter"/>
    <property type="match status" value="1"/>
</dbReference>
<evidence type="ECO:0000256" key="6">
    <source>
        <dbReference type="ARBA" id="ARBA00022989"/>
    </source>
</evidence>
<feature type="transmembrane region" description="Helical" evidence="8">
    <location>
        <begin position="231"/>
        <end position="253"/>
    </location>
</feature>
<dbReference type="InterPro" id="IPR036458">
    <property type="entry name" value="Na:dicarbo_symporter_sf"/>
</dbReference>
<evidence type="ECO:0000256" key="4">
    <source>
        <dbReference type="ARBA" id="ARBA00022692"/>
    </source>
</evidence>
<keyword evidence="10" id="KW-1185">Reference proteome</keyword>
<feature type="transmembrane region" description="Helical" evidence="8">
    <location>
        <begin position="201"/>
        <end position="225"/>
    </location>
</feature>
<dbReference type="Proteomes" id="UP000473699">
    <property type="component" value="Unassembled WGS sequence"/>
</dbReference>
<evidence type="ECO:0000256" key="8">
    <source>
        <dbReference type="SAM" id="Phobius"/>
    </source>
</evidence>
<comment type="subcellular location">
    <subcellularLocation>
        <location evidence="1">Cell membrane</location>
        <topology evidence="1">Multi-pass membrane protein</topology>
    </subcellularLocation>
</comment>
<evidence type="ECO:0000256" key="3">
    <source>
        <dbReference type="ARBA" id="ARBA00022475"/>
    </source>
</evidence>
<evidence type="ECO:0000256" key="7">
    <source>
        <dbReference type="ARBA" id="ARBA00023136"/>
    </source>
</evidence>
<feature type="transmembrane region" description="Helical" evidence="8">
    <location>
        <begin position="59"/>
        <end position="80"/>
    </location>
</feature>
<proteinExistence type="predicted"/>
<gene>
    <name evidence="9" type="ORF">FYJ74_04960</name>
</gene>
<feature type="transmembrane region" description="Helical" evidence="8">
    <location>
        <begin position="32"/>
        <end position="53"/>
    </location>
</feature>
<dbReference type="GO" id="GO:0015293">
    <property type="term" value="F:symporter activity"/>
    <property type="evidence" value="ECO:0007669"/>
    <property type="project" value="UniProtKB-KW"/>
</dbReference>
<dbReference type="SUPFAM" id="SSF118215">
    <property type="entry name" value="Proton glutamate symport protein"/>
    <property type="match status" value="1"/>
</dbReference>
<dbReference type="PANTHER" id="PTHR42865:SF7">
    <property type="entry name" value="PROTON_GLUTAMATE-ASPARTATE SYMPORTER"/>
    <property type="match status" value="1"/>
</dbReference>
<dbReference type="AlphaFoldDB" id="A0A6L5YCW5"/>
<evidence type="ECO:0000313" key="10">
    <source>
        <dbReference type="Proteomes" id="UP000473699"/>
    </source>
</evidence>
<keyword evidence="2" id="KW-0813">Transport</keyword>
<feature type="transmembrane region" description="Helical" evidence="8">
    <location>
        <begin position="163"/>
        <end position="180"/>
    </location>
</feature>
<dbReference type="GO" id="GO:0005886">
    <property type="term" value="C:plasma membrane"/>
    <property type="evidence" value="ECO:0007669"/>
    <property type="project" value="UniProtKB-SubCell"/>
</dbReference>
<dbReference type="GO" id="GO:0006835">
    <property type="term" value="P:dicarboxylic acid transport"/>
    <property type="evidence" value="ECO:0007669"/>
    <property type="project" value="TreeGrafter"/>
</dbReference>
<protein>
    <submittedName>
        <fullName evidence="9">Dicarboxylate/amino acid:cation symporter</fullName>
    </submittedName>
</protein>
<name>A0A6L5YCW5_9BACT</name>
<dbReference type="PRINTS" id="PR00173">
    <property type="entry name" value="EDTRNSPORT"/>
</dbReference>
<feature type="transmembrane region" description="Helical" evidence="8">
    <location>
        <begin position="375"/>
        <end position="392"/>
    </location>
</feature>
<evidence type="ECO:0000256" key="1">
    <source>
        <dbReference type="ARBA" id="ARBA00004651"/>
    </source>
</evidence>
<organism evidence="9 10">
    <name type="scientific">Pyramidobacter porci</name>
    <dbReference type="NCBI Taxonomy" id="2605789"/>
    <lineage>
        <taxon>Bacteria</taxon>
        <taxon>Thermotogati</taxon>
        <taxon>Synergistota</taxon>
        <taxon>Synergistia</taxon>
        <taxon>Synergistales</taxon>
        <taxon>Dethiosulfovibrionaceae</taxon>
        <taxon>Pyramidobacter</taxon>
    </lineage>
</organism>
<sequence length="427" mass="45283">MSRPDERNGFIADCRRRVTMNFWSKLSMSRKIVVMMCVGIAAGVYWGPAVTVIKPVGDLFLRLLKMLIVPLVFFTLVAGVTSMESPGSLKKIGGFIVAFYLLSSLVFAAVGTGVALALRPGRGAEGVLGSVVKEVTVGKYSAIDTILNWIPENPVASMANMNMIQVIFFALITGVALLHLKDRVPAAIAFFRNMADVMIKITEFVMVFAPYGIGALVACVAGTIGGKMMTAIAKFFVADYAAVLAGMFVVYPLALKIWNVPALRFFKHVAPAMLVAATTTSSAATLPMEMNIAEEKLGLDESVYGFSLPLGNTMNMNGMAAAFGVIAVFAFDIFGVEITPLRLVQTILLGLMLAVGAAGVKGAGIVMSAVFFESLGLPLGLVPILAAIWPVIDIPHTTGNVTGDMVGTMAACAKFGKVDWNVFNADA</sequence>
<keyword evidence="6 8" id="KW-1133">Transmembrane helix</keyword>